<name>A0A816SGF8_9BILA</name>
<reference evidence="1" key="1">
    <citation type="submission" date="2021-02" db="EMBL/GenBank/DDBJ databases">
        <authorList>
            <person name="Nowell W R."/>
        </authorList>
    </citation>
    <scope>NUCLEOTIDE SEQUENCE</scope>
</reference>
<sequence>MERIKRPLDDTVHDYDNNKKQKLLVTTNKSHFESLANEIIYEIFEYLDVYNIYYGFYYLNSRFRNLIINSIFPFQVNFPTISKSDFELYHENVIKPNKYRIKILRLSNPFTVDIILSPPRTICHFIQLEKLIFDNVNSKYLINILKHLIHLPKFHSLILSSIDYIQNPTILFTHIFHLTKLKYCKIFYRTKDNEKIAPLNFNGPIQSSIEYLTIDSHFPYESLNKLLLCLPKLHHLSINYLVKSNNSEVDLYPIILKDLKYVSLGLHSIYFYHFSKLVKSFFRYVEVLRISTYENSTYSHAEQWEELISSSMPNLRIFDMQSSYASALDAFLYACLIGGFHSKRKDHTFRWRSDYYNSSQSQKVDRKSVKHVSVCGKRATINSDIYFSNVTELTIKDYGRVYYGSMLTVLDPLMPLRQVNKLVVDCHNFPVKELVNLIDVMPNLHILKWNYQSIDSTKSKLIQESETFKSVLCTNKIQHLEILHCCSLEEIRFFINLFPKLEYLKTGIYRREFVPITRCLFSTMHHLFFLCFTDVPKTYLKNLTAFIKLEHLLDEYFIKFVDHDLYLWW</sequence>
<proteinExistence type="predicted"/>
<comment type="caution">
    <text evidence="1">The sequence shown here is derived from an EMBL/GenBank/DDBJ whole genome shotgun (WGS) entry which is preliminary data.</text>
</comment>
<dbReference type="InterPro" id="IPR032675">
    <property type="entry name" value="LRR_dom_sf"/>
</dbReference>
<dbReference type="Proteomes" id="UP000663887">
    <property type="component" value="Unassembled WGS sequence"/>
</dbReference>
<dbReference type="Gene3D" id="3.80.10.10">
    <property type="entry name" value="Ribonuclease Inhibitor"/>
    <property type="match status" value="1"/>
</dbReference>
<evidence type="ECO:0000313" key="2">
    <source>
        <dbReference type="EMBL" id="CAF4099613.1"/>
    </source>
</evidence>
<gene>
    <name evidence="2" type="ORF">UXM345_LOCUS22160</name>
    <name evidence="1" type="ORF">XDN619_LOCUS15192</name>
</gene>
<evidence type="ECO:0008006" key="4">
    <source>
        <dbReference type="Google" id="ProtNLM"/>
    </source>
</evidence>
<dbReference type="Proteomes" id="UP000663842">
    <property type="component" value="Unassembled WGS sequence"/>
</dbReference>
<dbReference type="EMBL" id="CAJNRG010006207">
    <property type="protein sequence ID" value="CAF2083481.1"/>
    <property type="molecule type" value="Genomic_DNA"/>
</dbReference>
<evidence type="ECO:0000313" key="1">
    <source>
        <dbReference type="EMBL" id="CAF2083481.1"/>
    </source>
</evidence>
<dbReference type="AlphaFoldDB" id="A0A816SGF8"/>
<organism evidence="1 3">
    <name type="scientific">Rotaria magnacalcarata</name>
    <dbReference type="NCBI Taxonomy" id="392030"/>
    <lineage>
        <taxon>Eukaryota</taxon>
        <taxon>Metazoa</taxon>
        <taxon>Spiralia</taxon>
        <taxon>Gnathifera</taxon>
        <taxon>Rotifera</taxon>
        <taxon>Eurotatoria</taxon>
        <taxon>Bdelloidea</taxon>
        <taxon>Philodinida</taxon>
        <taxon>Philodinidae</taxon>
        <taxon>Rotaria</taxon>
    </lineage>
</organism>
<evidence type="ECO:0000313" key="3">
    <source>
        <dbReference type="Proteomes" id="UP000663887"/>
    </source>
</evidence>
<dbReference type="EMBL" id="CAJOBF010003605">
    <property type="protein sequence ID" value="CAF4099613.1"/>
    <property type="molecule type" value="Genomic_DNA"/>
</dbReference>
<protein>
    <recommendedName>
        <fullName evidence="4">F-box domain-containing protein</fullName>
    </recommendedName>
</protein>
<accession>A0A816SGF8</accession>